<evidence type="ECO:0000313" key="1">
    <source>
        <dbReference type="EMBL" id="QQP52468.1"/>
    </source>
</evidence>
<sequence length="76" mass="8756">MASHWAFHIDKDVFFREFFVWLTDIGTATWSPDCAPSFARKSAYSLPVVSLWPLTHPTVMPHLKIRGLSCSYLHPH</sequence>
<keyword evidence="2" id="KW-1185">Reference proteome</keyword>
<gene>
    <name evidence="1" type="ORF">FKW44_004633</name>
</gene>
<reference evidence="2" key="1">
    <citation type="submission" date="2021-01" db="EMBL/GenBank/DDBJ databases">
        <title>Caligus Genome Assembly.</title>
        <authorList>
            <person name="Gallardo-Escarate C."/>
        </authorList>
    </citation>
    <scope>NUCLEOTIDE SEQUENCE [LARGE SCALE GENOMIC DNA]</scope>
</reference>
<dbReference type="EMBL" id="CP045892">
    <property type="protein sequence ID" value="QQP52468.1"/>
    <property type="molecule type" value="Genomic_DNA"/>
</dbReference>
<dbReference type="GO" id="GO:1990904">
    <property type="term" value="C:ribonucleoprotein complex"/>
    <property type="evidence" value="ECO:0007669"/>
    <property type="project" value="UniProtKB-KW"/>
</dbReference>
<name>A0A7T8HLU3_CALRO</name>
<keyword evidence="1" id="KW-0687">Ribonucleoprotein</keyword>
<accession>A0A7T8HLU3</accession>
<proteinExistence type="predicted"/>
<protein>
    <submittedName>
        <fullName evidence="1">Ribonucleoprotein</fullName>
    </submittedName>
</protein>
<organism evidence="1 2">
    <name type="scientific">Caligus rogercresseyi</name>
    <name type="common">Sea louse</name>
    <dbReference type="NCBI Taxonomy" id="217165"/>
    <lineage>
        <taxon>Eukaryota</taxon>
        <taxon>Metazoa</taxon>
        <taxon>Ecdysozoa</taxon>
        <taxon>Arthropoda</taxon>
        <taxon>Crustacea</taxon>
        <taxon>Multicrustacea</taxon>
        <taxon>Hexanauplia</taxon>
        <taxon>Copepoda</taxon>
        <taxon>Siphonostomatoida</taxon>
        <taxon>Caligidae</taxon>
        <taxon>Caligus</taxon>
    </lineage>
</organism>
<evidence type="ECO:0000313" key="2">
    <source>
        <dbReference type="Proteomes" id="UP000595437"/>
    </source>
</evidence>
<dbReference type="AlphaFoldDB" id="A0A7T8HLU3"/>
<dbReference type="Proteomes" id="UP000595437">
    <property type="component" value="Chromosome 3"/>
</dbReference>